<name>A0A2V5I6R1_9EURO</name>
<sequence length="145" mass="17048">MRSASEGIIRLEEDAQNNLQRYKAVQQELEDCNREMETLGKSLYESNTKVQRLTVQIESSQNEIAFLREEQDGDKIRIGDLESELKTYRLALQSEKDKTKELEERLAEERHQREVVGNREKQEVQRIINELNREASAAKEEVRKL</sequence>
<keyword evidence="1" id="KW-0175">Coiled coil</keyword>
<evidence type="ECO:0000256" key="1">
    <source>
        <dbReference type="SAM" id="Coils"/>
    </source>
</evidence>
<feature type="coiled-coil region" evidence="1">
    <location>
        <begin position="8"/>
        <end position="141"/>
    </location>
</feature>
<evidence type="ECO:0000313" key="2">
    <source>
        <dbReference type="EMBL" id="PYI30802.1"/>
    </source>
</evidence>
<dbReference type="Gene3D" id="6.10.140.2140">
    <property type="match status" value="1"/>
</dbReference>
<proteinExistence type="predicted"/>
<organism evidence="2 3">
    <name type="scientific">Aspergillus indologenus CBS 114.80</name>
    <dbReference type="NCBI Taxonomy" id="1450541"/>
    <lineage>
        <taxon>Eukaryota</taxon>
        <taxon>Fungi</taxon>
        <taxon>Dikarya</taxon>
        <taxon>Ascomycota</taxon>
        <taxon>Pezizomycotina</taxon>
        <taxon>Eurotiomycetes</taxon>
        <taxon>Eurotiomycetidae</taxon>
        <taxon>Eurotiales</taxon>
        <taxon>Aspergillaceae</taxon>
        <taxon>Aspergillus</taxon>
        <taxon>Aspergillus subgen. Circumdati</taxon>
    </lineage>
</organism>
<accession>A0A2V5I6R1</accession>
<keyword evidence="3" id="KW-1185">Reference proteome</keyword>
<dbReference type="Proteomes" id="UP000248817">
    <property type="component" value="Unassembled WGS sequence"/>
</dbReference>
<protein>
    <submittedName>
        <fullName evidence="2">Uncharacterized protein</fullName>
    </submittedName>
</protein>
<evidence type="ECO:0000313" key="3">
    <source>
        <dbReference type="Proteomes" id="UP000248817"/>
    </source>
</evidence>
<feature type="non-terminal residue" evidence="2">
    <location>
        <position position="145"/>
    </location>
</feature>
<reference evidence="2 3" key="1">
    <citation type="submission" date="2018-02" db="EMBL/GenBank/DDBJ databases">
        <title>The genomes of Aspergillus section Nigri reveals drivers in fungal speciation.</title>
        <authorList>
            <consortium name="DOE Joint Genome Institute"/>
            <person name="Vesth T.C."/>
            <person name="Nybo J."/>
            <person name="Theobald S."/>
            <person name="Brandl J."/>
            <person name="Frisvad J.C."/>
            <person name="Nielsen K.F."/>
            <person name="Lyhne E.K."/>
            <person name="Kogle M.E."/>
            <person name="Kuo A."/>
            <person name="Riley R."/>
            <person name="Clum A."/>
            <person name="Nolan M."/>
            <person name="Lipzen A."/>
            <person name="Salamov A."/>
            <person name="Henrissat B."/>
            <person name="Wiebenga A."/>
            <person name="De vries R.P."/>
            <person name="Grigoriev I.V."/>
            <person name="Mortensen U.H."/>
            <person name="Andersen M.R."/>
            <person name="Baker S.E."/>
        </authorList>
    </citation>
    <scope>NUCLEOTIDE SEQUENCE [LARGE SCALE GENOMIC DNA]</scope>
    <source>
        <strain evidence="2 3">CBS 114.80</strain>
    </source>
</reference>
<dbReference type="EMBL" id="KZ825511">
    <property type="protein sequence ID" value="PYI30802.1"/>
    <property type="molecule type" value="Genomic_DNA"/>
</dbReference>
<gene>
    <name evidence="2" type="ORF">BP00DRAFT_426198</name>
</gene>
<dbReference type="AlphaFoldDB" id="A0A2V5I6R1"/>